<dbReference type="Gene3D" id="3.40.5.90">
    <property type="entry name" value="CDGSH iron-sulfur domain, mitoNEET-type"/>
    <property type="match status" value="2"/>
</dbReference>
<dbReference type="EnsemblMetazoa" id="AMEC017201-RA">
    <property type="protein sequence ID" value="AMEC017201-PA"/>
    <property type="gene ID" value="AMEC017201"/>
</dbReference>
<keyword evidence="6" id="KW-1133">Transmembrane helix</keyword>
<keyword evidence="1" id="KW-0001">2Fe-2S</keyword>
<evidence type="ECO:0000259" key="7">
    <source>
        <dbReference type="SMART" id="SM00704"/>
    </source>
</evidence>
<dbReference type="GO" id="GO:0051537">
    <property type="term" value="F:2 iron, 2 sulfur cluster binding"/>
    <property type="evidence" value="ECO:0007669"/>
    <property type="project" value="UniProtKB-KW"/>
</dbReference>
<dbReference type="VEuPathDB" id="VectorBase:AMEC017201"/>
<feature type="transmembrane region" description="Helical" evidence="6">
    <location>
        <begin position="102"/>
        <end position="123"/>
    </location>
</feature>
<dbReference type="SMART" id="SM00704">
    <property type="entry name" value="ZnF_CDGSH"/>
    <property type="match status" value="2"/>
</dbReference>
<reference evidence="9" key="1">
    <citation type="submission" date="2014-01" db="EMBL/GenBank/DDBJ databases">
        <title>The Genome Sequence of Anopheles melas CM1001059_A (V2).</title>
        <authorList>
            <consortium name="The Broad Institute Genomics Platform"/>
            <person name="Neafsey D.E."/>
            <person name="Besansky N."/>
            <person name="Howell P."/>
            <person name="Walton C."/>
            <person name="Young S.K."/>
            <person name="Zeng Q."/>
            <person name="Gargeya S."/>
            <person name="Fitzgerald M."/>
            <person name="Haas B."/>
            <person name="Abouelleil A."/>
            <person name="Allen A.W."/>
            <person name="Alvarado L."/>
            <person name="Arachchi H.M."/>
            <person name="Berlin A.M."/>
            <person name="Chapman S.B."/>
            <person name="Gainer-Dewar J."/>
            <person name="Goldberg J."/>
            <person name="Griggs A."/>
            <person name="Gujja S."/>
            <person name="Hansen M."/>
            <person name="Howarth C."/>
            <person name="Imamovic A."/>
            <person name="Ireland A."/>
            <person name="Larimer J."/>
            <person name="McCowan C."/>
            <person name="Murphy C."/>
            <person name="Pearson M."/>
            <person name="Poon T.W."/>
            <person name="Priest M."/>
            <person name="Roberts A."/>
            <person name="Saif S."/>
            <person name="Shea T."/>
            <person name="Sisk P."/>
            <person name="Sykes S."/>
            <person name="Wortman J."/>
            <person name="Nusbaum C."/>
            <person name="Birren B."/>
        </authorList>
    </citation>
    <scope>NUCLEOTIDE SEQUENCE [LARGE SCALE GENOMIC DNA]</scope>
    <source>
        <strain evidence="9">CM1001059</strain>
    </source>
</reference>
<evidence type="ECO:0000256" key="2">
    <source>
        <dbReference type="ARBA" id="ARBA00022723"/>
    </source>
</evidence>
<evidence type="ECO:0000256" key="5">
    <source>
        <dbReference type="ARBA" id="ARBA00034078"/>
    </source>
</evidence>
<name>A0A182UB40_9DIPT</name>
<keyword evidence="3" id="KW-0408">Iron</keyword>
<dbReference type="AlphaFoldDB" id="A0A182UB40"/>
<protein>
    <recommendedName>
        <fullName evidence="7">Iron-binding zinc finger CDGSH type domain-containing protein</fullName>
    </recommendedName>
</protein>
<evidence type="ECO:0000256" key="4">
    <source>
        <dbReference type="ARBA" id="ARBA00023014"/>
    </source>
</evidence>
<dbReference type="STRING" id="34690.A0A182UB40"/>
<dbReference type="Proteomes" id="UP000075902">
    <property type="component" value="Unassembled WGS sequence"/>
</dbReference>
<dbReference type="PANTHER" id="PTHR46491:SF3">
    <property type="entry name" value="CDGSH IRON-SULFUR DOMAIN-CONTAINING PROTEIN 3, MITOCHONDRIAL"/>
    <property type="match status" value="1"/>
</dbReference>
<keyword evidence="6" id="KW-0472">Membrane</keyword>
<dbReference type="GO" id="GO:0046872">
    <property type="term" value="F:metal ion binding"/>
    <property type="evidence" value="ECO:0007669"/>
    <property type="project" value="UniProtKB-KW"/>
</dbReference>
<dbReference type="PANTHER" id="PTHR46491">
    <property type="entry name" value="CDGSH IRON SULFUR DOMAIN PROTEIN HOMOLOG"/>
    <property type="match status" value="1"/>
</dbReference>
<proteinExistence type="predicted"/>
<keyword evidence="9" id="KW-1185">Reference proteome</keyword>
<organism evidence="8 9">
    <name type="scientific">Anopheles melas</name>
    <dbReference type="NCBI Taxonomy" id="34690"/>
    <lineage>
        <taxon>Eukaryota</taxon>
        <taxon>Metazoa</taxon>
        <taxon>Ecdysozoa</taxon>
        <taxon>Arthropoda</taxon>
        <taxon>Hexapoda</taxon>
        <taxon>Insecta</taxon>
        <taxon>Pterygota</taxon>
        <taxon>Neoptera</taxon>
        <taxon>Endopterygota</taxon>
        <taxon>Diptera</taxon>
        <taxon>Nematocera</taxon>
        <taxon>Culicoidea</taxon>
        <taxon>Culicidae</taxon>
        <taxon>Anophelinae</taxon>
        <taxon>Anopheles</taxon>
    </lineage>
</organism>
<feature type="domain" description="Iron-binding zinc finger CDGSH type" evidence="7">
    <location>
        <begin position="60"/>
        <end position="97"/>
    </location>
</feature>
<reference evidence="8" key="2">
    <citation type="submission" date="2020-05" db="UniProtKB">
        <authorList>
            <consortium name="EnsemblMetazoa"/>
        </authorList>
    </citation>
    <scope>IDENTIFICATION</scope>
    <source>
        <strain evidence="8">CM1001059</strain>
    </source>
</reference>
<dbReference type="InterPro" id="IPR042216">
    <property type="entry name" value="MitoNEET_CISD"/>
</dbReference>
<evidence type="ECO:0000256" key="6">
    <source>
        <dbReference type="SAM" id="Phobius"/>
    </source>
</evidence>
<evidence type="ECO:0000313" key="8">
    <source>
        <dbReference type="EnsemblMetazoa" id="AMEC017201-PA"/>
    </source>
</evidence>
<dbReference type="GO" id="GO:0005739">
    <property type="term" value="C:mitochondrion"/>
    <property type="evidence" value="ECO:0007669"/>
    <property type="project" value="TreeGrafter"/>
</dbReference>
<dbReference type="InterPro" id="IPR052950">
    <property type="entry name" value="CISD"/>
</dbReference>
<feature type="domain" description="Iron-binding zinc finger CDGSH type" evidence="7">
    <location>
        <begin position="130"/>
        <end position="167"/>
    </location>
</feature>
<keyword evidence="6" id="KW-0812">Transmembrane</keyword>
<evidence type="ECO:0000313" key="9">
    <source>
        <dbReference type="Proteomes" id="UP000075902"/>
    </source>
</evidence>
<sequence length="172" mass="19581">MNKVVNVFLGRVPCYTVRTSQLCAGRFYGTAGNDPKIPKNVIEHLNTAQEQQTNGVVYDKKPFRIELEEGKRYSWCLCGRSKGQPLCDGTHKLVQYKITQRYVVHCAAALMVMVMIPCARIILNATLHFFSPIRFQVEKSGTYWLCNCKQTKNRPFCDGTHKCEEVQKTAGK</sequence>
<keyword evidence="4" id="KW-0411">Iron-sulfur</keyword>
<dbReference type="Pfam" id="PF09360">
    <property type="entry name" value="zf-CDGSH"/>
    <property type="match status" value="2"/>
</dbReference>
<comment type="cofactor">
    <cofactor evidence="5">
        <name>[2Fe-2S] cluster</name>
        <dbReference type="ChEBI" id="CHEBI:190135"/>
    </cofactor>
</comment>
<keyword evidence="2" id="KW-0479">Metal-binding</keyword>
<dbReference type="InterPro" id="IPR018967">
    <property type="entry name" value="FeS-contain_CDGSH-typ"/>
</dbReference>
<evidence type="ECO:0000256" key="1">
    <source>
        <dbReference type="ARBA" id="ARBA00022714"/>
    </source>
</evidence>
<evidence type="ECO:0000256" key="3">
    <source>
        <dbReference type="ARBA" id="ARBA00023004"/>
    </source>
</evidence>
<accession>A0A182UB40</accession>